<dbReference type="PROSITE" id="PS51187">
    <property type="entry name" value="AUTOINDUCER_SYNTH_2"/>
    <property type="match status" value="1"/>
</dbReference>
<dbReference type="PANTHER" id="PTHR39322:SF1">
    <property type="entry name" value="ISOVALERYL-HOMOSERINE LACTONE SYNTHASE"/>
    <property type="match status" value="1"/>
</dbReference>
<protein>
    <recommendedName>
        <fullName evidence="6">Acyl-homoserine-lactone synthase</fullName>
        <ecNumber evidence="6">2.3.1.184</ecNumber>
    </recommendedName>
    <alternativeName>
        <fullName evidence="6">Autoinducer synthesis protein</fullName>
    </alternativeName>
</protein>
<evidence type="ECO:0000256" key="6">
    <source>
        <dbReference type="RuleBase" id="RU361135"/>
    </source>
</evidence>
<proteinExistence type="inferred from homology"/>
<gene>
    <name evidence="7" type="ordered locus">Mnod_1765</name>
</gene>
<dbReference type="GO" id="GO:0061579">
    <property type="term" value="F:N-acyl homoserine lactone synthase activity"/>
    <property type="evidence" value="ECO:0007669"/>
    <property type="project" value="UniProtKB-UniRule"/>
</dbReference>
<dbReference type="EMBL" id="CP001349">
    <property type="protein sequence ID" value="ACL56755.1"/>
    <property type="molecule type" value="Genomic_DNA"/>
</dbReference>
<organism evidence="7 8">
    <name type="scientific">Methylobacterium nodulans (strain LMG 21967 / CNCM I-2342 / ORS 2060)</name>
    <dbReference type="NCBI Taxonomy" id="460265"/>
    <lineage>
        <taxon>Bacteria</taxon>
        <taxon>Pseudomonadati</taxon>
        <taxon>Pseudomonadota</taxon>
        <taxon>Alphaproteobacteria</taxon>
        <taxon>Hyphomicrobiales</taxon>
        <taxon>Methylobacteriaceae</taxon>
        <taxon>Methylobacterium</taxon>
    </lineage>
</organism>
<keyword evidence="4 5" id="KW-0071">Autoinducer synthesis</keyword>
<keyword evidence="3 6" id="KW-0949">S-adenosyl-L-methionine</keyword>
<evidence type="ECO:0000256" key="3">
    <source>
        <dbReference type="ARBA" id="ARBA00022691"/>
    </source>
</evidence>
<reference evidence="7 8" key="1">
    <citation type="submission" date="2009-01" db="EMBL/GenBank/DDBJ databases">
        <title>Complete sequence of chromosome of Methylobacterium nodulans ORS 2060.</title>
        <authorList>
            <consortium name="US DOE Joint Genome Institute"/>
            <person name="Lucas S."/>
            <person name="Copeland A."/>
            <person name="Lapidus A."/>
            <person name="Glavina del Rio T."/>
            <person name="Dalin E."/>
            <person name="Tice H."/>
            <person name="Bruce D."/>
            <person name="Goodwin L."/>
            <person name="Pitluck S."/>
            <person name="Sims D."/>
            <person name="Brettin T."/>
            <person name="Detter J.C."/>
            <person name="Han C."/>
            <person name="Larimer F."/>
            <person name="Land M."/>
            <person name="Hauser L."/>
            <person name="Kyrpides N."/>
            <person name="Ivanova N."/>
            <person name="Marx C.J."/>
            <person name="Richardson P."/>
        </authorList>
    </citation>
    <scope>NUCLEOTIDE SEQUENCE [LARGE SCALE GENOMIC DNA]</scope>
    <source>
        <strain evidence="8">LMG 21967 / CNCM I-2342 / ORS 2060</strain>
    </source>
</reference>
<dbReference type="EC" id="2.3.1.184" evidence="6"/>
<dbReference type="AlphaFoldDB" id="B8IR53"/>
<dbReference type="PANTHER" id="PTHR39322">
    <property type="entry name" value="ACYL-HOMOSERINE-LACTONE SYNTHASE"/>
    <property type="match status" value="1"/>
</dbReference>
<dbReference type="GO" id="GO:0009372">
    <property type="term" value="P:quorum sensing"/>
    <property type="evidence" value="ECO:0007669"/>
    <property type="project" value="UniProtKB-UniRule"/>
</dbReference>
<dbReference type="InterPro" id="IPR016181">
    <property type="entry name" value="Acyl_CoA_acyltransferase"/>
</dbReference>
<dbReference type="InterPro" id="IPR001690">
    <property type="entry name" value="Autoind_synthase"/>
</dbReference>
<dbReference type="OrthoDB" id="6169313at2"/>
<keyword evidence="2 6" id="KW-0808">Transferase</keyword>
<evidence type="ECO:0000256" key="1">
    <source>
        <dbReference type="ARBA" id="ARBA00022654"/>
    </source>
</evidence>
<evidence type="ECO:0000256" key="4">
    <source>
        <dbReference type="ARBA" id="ARBA00022929"/>
    </source>
</evidence>
<dbReference type="KEGG" id="mno:Mnod_1765"/>
<comment type="similarity">
    <text evidence="5 6">Belongs to the autoinducer synthase family.</text>
</comment>
<comment type="catalytic activity">
    <reaction evidence="6">
        <text>a fatty acyl-[ACP] + S-adenosyl-L-methionine = an N-acyl-L-homoserine lactone + S-methyl-5'-thioadenosine + holo-[ACP] + H(+)</text>
        <dbReference type="Rhea" id="RHEA:10096"/>
        <dbReference type="Rhea" id="RHEA-COMP:9685"/>
        <dbReference type="Rhea" id="RHEA-COMP:14125"/>
        <dbReference type="ChEBI" id="CHEBI:15378"/>
        <dbReference type="ChEBI" id="CHEBI:17509"/>
        <dbReference type="ChEBI" id="CHEBI:55474"/>
        <dbReference type="ChEBI" id="CHEBI:59789"/>
        <dbReference type="ChEBI" id="CHEBI:64479"/>
        <dbReference type="ChEBI" id="CHEBI:138651"/>
        <dbReference type="EC" id="2.3.1.184"/>
    </reaction>
</comment>
<sequence>MIHLVDATNIHRHAAEMEQVYRLRHDIFVKDKGWSDLAKPDQREIDQFDDEHAVHLLAMREDELVGYSRLLPTTRPYLLSTVLPELCDGPAPSAPHIWEWGRICVSDRARISGRRLNPVALALTTAVVEWGLPRGVNRFISQNPTSWLLRLIQLHFRAYPLGLPRLIEGEEIIAVEARFDQRTLRQLRAVRGEDRPVLAVA</sequence>
<dbReference type="GO" id="GO:0007165">
    <property type="term" value="P:signal transduction"/>
    <property type="evidence" value="ECO:0007669"/>
    <property type="project" value="TreeGrafter"/>
</dbReference>
<dbReference type="STRING" id="460265.Mnod_1765"/>
<evidence type="ECO:0000313" key="7">
    <source>
        <dbReference type="EMBL" id="ACL56755.1"/>
    </source>
</evidence>
<dbReference type="HOGENOM" id="CLU_085711_3_0_5"/>
<dbReference type="Gene3D" id="3.40.630.30">
    <property type="match status" value="1"/>
</dbReference>
<evidence type="ECO:0000256" key="2">
    <source>
        <dbReference type="ARBA" id="ARBA00022679"/>
    </source>
</evidence>
<dbReference type="SUPFAM" id="SSF55729">
    <property type="entry name" value="Acyl-CoA N-acyltransferases (Nat)"/>
    <property type="match status" value="1"/>
</dbReference>
<dbReference type="eggNOG" id="COG3916">
    <property type="taxonomic scope" value="Bacteria"/>
</dbReference>
<keyword evidence="1 5" id="KW-0673">Quorum sensing</keyword>
<dbReference type="PRINTS" id="PR01549">
    <property type="entry name" value="AUTOINDCRSYN"/>
</dbReference>
<accession>B8IR53</accession>
<keyword evidence="8" id="KW-1185">Reference proteome</keyword>
<evidence type="ECO:0000256" key="5">
    <source>
        <dbReference type="PROSITE-ProRule" id="PRU00533"/>
    </source>
</evidence>
<dbReference type="RefSeq" id="WP_015928447.1">
    <property type="nucleotide sequence ID" value="NC_011894.1"/>
</dbReference>
<dbReference type="Pfam" id="PF00765">
    <property type="entry name" value="Autoind_synth"/>
    <property type="match status" value="1"/>
</dbReference>
<evidence type="ECO:0000313" key="8">
    <source>
        <dbReference type="Proteomes" id="UP000008207"/>
    </source>
</evidence>
<dbReference type="Proteomes" id="UP000008207">
    <property type="component" value="Chromosome"/>
</dbReference>
<name>B8IR53_METNO</name>